<keyword evidence="2" id="KW-1185">Reference proteome</keyword>
<comment type="caution">
    <text evidence="1">The sequence shown here is derived from an EMBL/GenBank/DDBJ whole genome shotgun (WGS) entry which is preliminary data.</text>
</comment>
<protein>
    <submittedName>
        <fullName evidence="1">Uncharacterized protein</fullName>
    </submittedName>
</protein>
<dbReference type="EMBL" id="CAXIEN010000307">
    <property type="protein sequence ID" value="CAL1292505.1"/>
    <property type="molecule type" value="Genomic_DNA"/>
</dbReference>
<gene>
    <name evidence="1" type="ORF">LARSCL_LOCUS17697</name>
</gene>
<dbReference type="AlphaFoldDB" id="A0AAV2B9D7"/>
<accession>A0AAV2B9D7</accession>
<name>A0AAV2B9D7_9ARAC</name>
<evidence type="ECO:0000313" key="1">
    <source>
        <dbReference type="EMBL" id="CAL1292505.1"/>
    </source>
</evidence>
<dbReference type="Proteomes" id="UP001497382">
    <property type="component" value="Unassembled WGS sequence"/>
</dbReference>
<reference evidence="1 2" key="1">
    <citation type="submission" date="2024-04" db="EMBL/GenBank/DDBJ databases">
        <authorList>
            <person name="Rising A."/>
            <person name="Reimegard J."/>
            <person name="Sonavane S."/>
            <person name="Akerstrom W."/>
            <person name="Nylinder S."/>
            <person name="Hedman E."/>
            <person name="Kallberg Y."/>
        </authorList>
    </citation>
    <scope>NUCLEOTIDE SEQUENCE [LARGE SCALE GENOMIC DNA]</scope>
</reference>
<organism evidence="1 2">
    <name type="scientific">Larinioides sclopetarius</name>
    <dbReference type="NCBI Taxonomy" id="280406"/>
    <lineage>
        <taxon>Eukaryota</taxon>
        <taxon>Metazoa</taxon>
        <taxon>Ecdysozoa</taxon>
        <taxon>Arthropoda</taxon>
        <taxon>Chelicerata</taxon>
        <taxon>Arachnida</taxon>
        <taxon>Araneae</taxon>
        <taxon>Araneomorphae</taxon>
        <taxon>Entelegynae</taxon>
        <taxon>Araneoidea</taxon>
        <taxon>Araneidae</taxon>
        <taxon>Larinioides</taxon>
    </lineage>
</organism>
<evidence type="ECO:0000313" key="2">
    <source>
        <dbReference type="Proteomes" id="UP001497382"/>
    </source>
</evidence>
<sequence length="88" mass="10322">MEIVCVARTKRKDTPLGFNISLEYGTLSFLSIVSKIAKKEPYFWIEINVLDKINEGKRRKNEFLKERHYGFNMETDSRLSISLQVISH</sequence>
<proteinExistence type="predicted"/>